<name>A0A1E4S0N4_CYBJN</name>
<dbReference type="SMART" id="SM00591">
    <property type="entry name" value="RWD"/>
    <property type="match status" value="1"/>
</dbReference>
<comment type="similarity">
    <text evidence="5">Belongs to the WD repeat WDR59 family.</text>
</comment>
<dbReference type="SMART" id="SM00320">
    <property type="entry name" value="WD40"/>
    <property type="match status" value="5"/>
</dbReference>
<feature type="repeat" description="WD" evidence="6">
    <location>
        <begin position="197"/>
        <end position="239"/>
    </location>
</feature>
<dbReference type="GO" id="GO:0005774">
    <property type="term" value="C:vacuolar membrane"/>
    <property type="evidence" value="ECO:0007669"/>
    <property type="project" value="TreeGrafter"/>
</dbReference>
<dbReference type="Pfam" id="PF17120">
    <property type="entry name" value="zf-RING_16"/>
    <property type="match status" value="1"/>
</dbReference>
<reference evidence="8 9" key="1">
    <citation type="journal article" date="2016" name="Proc. Natl. Acad. Sci. U.S.A.">
        <title>Comparative genomics of biotechnologically important yeasts.</title>
        <authorList>
            <person name="Riley R."/>
            <person name="Haridas S."/>
            <person name="Wolfe K.H."/>
            <person name="Lopes M.R."/>
            <person name="Hittinger C.T."/>
            <person name="Goeker M."/>
            <person name="Salamov A.A."/>
            <person name="Wisecaver J.H."/>
            <person name="Long T.M."/>
            <person name="Calvey C.H."/>
            <person name="Aerts A.L."/>
            <person name="Barry K.W."/>
            <person name="Choi C."/>
            <person name="Clum A."/>
            <person name="Coughlan A.Y."/>
            <person name="Deshpande S."/>
            <person name="Douglass A.P."/>
            <person name="Hanson S.J."/>
            <person name="Klenk H.-P."/>
            <person name="LaButti K.M."/>
            <person name="Lapidus A."/>
            <person name="Lindquist E.A."/>
            <person name="Lipzen A.M."/>
            <person name="Meier-Kolthoff J.P."/>
            <person name="Ohm R.A."/>
            <person name="Otillar R.P."/>
            <person name="Pangilinan J.L."/>
            <person name="Peng Y."/>
            <person name="Rokas A."/>
            <person name="Rosa C.A."/>
            <person name="Scheuner C."/>
            <person name="Sibirny A.A."/>
            <person name="Slot J.C."/>
            <person name="Stielow J.B."/>
            <person name="Sun H."/>
            <person name="Kurtzman C.P."/>
            <person name="Blackwell M."/>
            <person name="Grigoriev I.V."/>
            <person name="Jeffries T.W."/>
        </authorList>
    </citation>
    <scope>NUCLEOTIDE SEQUENCE [LARGE SCALE GENOMIC DNA]</scope>
    <source>
        <strain evidence="9">ATCC 18201 / CBS 1600 / BCRC 20928 / JCM 3617 / NBRC 0987 / NRRL Y-1542</strain>
    </source>
</reference>
<dbReference type="InterPro" id="IPR016135">
    <property type="entry name" value="UBQ-conjugating_enzyme/RWD"/>
</dbReference>
<dbReference type="STRING" id="983966.A0A1E4S0N4"/>
<dbReference type="InterPro" id="IPR001680">
    <property type="entry name" value="WD40_rpt"/>
</dbReference>
<dbReference type="PROSITE" id="PS50294">
    <property type="entry name" value="WD_REPEATS_REGION"/>
    <property type="match status" value="2"/>
</dbReference>
<dbReference type="GO" id="GO:1904263">
    <property type="term" value="P:positive regulation of TORC1 signaling"/>
    <property type="evidence" value="ECO:0007669"/>
    <property type="project" value="TreeGrafter"/>
</dbReference>
<dbReference type="OMA" id="HRRETCL"/>
<proteinExistence type="inferred from homology"/>
<keyword evidence="4" id="KW-0677">Repeat</keyword>
<evidence type="ECO:0000256" key="4">
    <source>
        <dbReference type="ARBA" id="ARBA00022737"/>
    </source>
</evidence>
<dbReference type="Pfam" id="PF00400">
    <property type="entry name" value="WD40"/>
    <property type="match status" value="2"/>
</dbReference>
<dbReference type="PROSITE" id="PS00678">
    <property type="entry name" value="WD_REPEATS_1"/>
    <property type="match status" value="2"/>
</dbReference>
<evidence type="ECO:0000256" key="6">
    <source>
        <dbReference type="PROSITE-ProRule" id="PRU00221"/>
    </source>
</evidence>
<evidence type="ECO:0000256" key="2">
    <source>
        <dbReference type="ARBA" id="ARBA00022554"/>
    </source>
</evidence>
<dbReference type="GO" id="GO:0034198">
    <property type="term" value="P:cellular response to amino acid starvation"/>
    <property type="evidence" value="ECO:0007669"/>
    <property type="project" value="TreeGrafter"/>
</dbReference>
<dbReference type="InterPro" id="IPR006575">
    <property type="entry name" value="RWD_dom"/>
</dbReference>
<evidence type="ECO:0000256" key="5">
    <source>
        <dbReference type="ARBA" id="ARBA00038452"/>
    </source>
</evidence>
<gene>
    <name evidence="8" type="ORF">CYBJADRAFT_128135</name>
</gene>
<sequence>MANKDKANPYDSITFGNSLSLRVDGGVGAVSISPSGRDVVLAGRRGLYVVDLDDPFKPPRWLHHLTSWEVADVQWSPHASKPAWVISTSNQKATVWNLARKADNAIEHVLHGHTRAITDINFHPNHPDLLATCSVDTFVLGWDTRQPKRPFYSVADWRAGASQVKWNFQNPNILSSSHDHYFYVWDLRNNIKPLHKIDAHHRKINSVDFSRTHENKIVSSSNDGTVKFWDLSEDLTTAKSVIHTGFPVWRARHLPFGHGCAIMPLRGGSNAIYLTNHSELEGESNLDACQVFKGHSDRVTDFLWRKRYSSNGIDDREYQLVTWSKDCDLRLWSLDNELYDKLDFHRGGAMDLEPYDYRTYSEEPGVKESELTLNKTKDTFVSSRGVSGGRSTDDHLNWISGVRIGRSAFAPPLQTQNPNSLIVDSSPGNLGEEVSVVGHKFPKVKFEKISVSTGTLVFSLNGPWSSGDNDSLVFMRVEFKFPREYPSKPPIFSIEENRELSNDKRQEILAHLTEISSKYSEVNRFSLEPCLRFLMGEKIDLDNLYDIDTGDVSDDDLKMDDGFESLQSSVESSDEDEEDELIPMRSSILGKATTFDSTPIPKGCGASWTKTGQLVCFFIPKQQNKSQKTLKFDQGGFSNKVIYDDDQLSDDSLNDDWNDILQKDTRNRLPGVFKIQNYQYHDSLPTEKSNNTSNVIDKNIVAIFDFQDLIPAKMELAEEYSITGAPPDELALHNANVCARYGYTDLYDSWMVLSFILNKNFYWGVHPFGRTWLIQEMMEYYEKLQNVQMLAMMSCILYPSLFSKQDENTQSPSVEIGSFRNYRLASMSDTGTGSNYSDSHYRFPFSRSPSVCTDIRGAPHLNVKVEMFNEIEMGYSEETFGISLIDPEDGRYNRYRDEYANILYTWGHVLRRTELLKFNYTLSIPVTDSHRGKISWEDTTAAGSHGLITDKLYQYIAKNCVYCGMKMTRGVYICPKCGHSLHMRCACDWWKQSDLCATGCGCHCTAEV</sequence>
<dbReference type="SUPFAM" id="SSF50978">
    <property type="entry name" value="WD40 repeat-like"/>
    <property type="match status" value="1"/>
</dbReference>
<dbReference type="InterPro" id="IPR036322">
    <property type="entry name" value="WD40_repeat_dom_sf"/>
</dbReference>
<evidence type="ECO:0000256" key="1">
    <source>
        <dbReference type="ARBA" id="ARBA00004116"/>
    </source>
</evidence>
<comment type="subcellular location">
    <subcellularLocation>
        <location evidence="1">Vacuole</location>
    </subcellularLocation>
</comment>
<dbReference type="AlphaFoldDB" id="A0A1E4S0N4"/>
<feature type="repeat" description="WD" evidence="6">
    <location>
        <begin position="110"/>
        <end position="145"/>
    </location>
</feature>
<dbReference type="InterPro" id="IPR049567">
    <property type="entry name" value="WDR59-like"/>
</dbReference>
<dbReference type="GO" id="GO:0035591">
    <property type="term" value="F:signaling adaptor activity"/>
    <property type="evidence" value="ECO:0007669"/>
    <property type="project" value="TreeGrafter"/>
</dbReference>
<dbReference type="PANTHER" id="PTHR46170:SF1">
    <property type="entry name" value="GATOR COMPLEX PROTEIN WDR59"/>
    <property type="match status" value="1"/>
</dbReference>
<dbReference type="Pfam" id="PF05773">
    <property type="entry name" value="RWD"/>
    <property type="match status" value="1"/>
</dbReference>
<dbReference type="Gene3D" id="3.10.110.10">
    <property type="entry name" value="Ubiquitin Conjugating Enzyme"/>
    <property type="match status" value="1"/>
</dbReference>
<dbReference type="InterPro" id="IPR015943">
    <property type="entry name" value="WD40/YVTN_repeat-like_dom_sf"/>
</dbReference>
<dbReference type="Gene3D" id="2.130.10.10">
    <property type="entry name" value="YVTN repeat-like/Quinoprotein amine dehydrogenase"/>
    <property type="match status" value="1"/>
</dbReference>
<dbReference type="InterPro" id="IPR019775">
    <property type="entry name" value="WD40_repeat_CS"/>
</dbReference>
<dbReference type="Proteomes" id="UP000094389">
    <property type="component" value="Unassembled WGS sequence"/>
</dbReference>
<dbReference type="GeneID" id="30987140"/>
<evidence type="ECO:0000259" key="7">
    <source>
        <dbReference type="PROSITE" id="PS50908"/>
    </source>
</evidence>
<evidence type="ECO:0000313" key="9">
    <source>
        <dbReference type="Proteomes" id="UP000094389"/>
    </source>
</evidence>
<dbReference type="SUPFAM" id="SSF54495">
    <property type="entry name" value="UBC-like"/>
    <property type="match status" value="1"/>
</dbReference>
<dbReference type="PROSITE" id="PS50908">
    <property type="entry name" value="RWD"/>
    <property type="match status" value="1"/>
</dbReference>
<keyword evidence="3 6" id="KW-0853">WD repeat</keyword>
<organism evidence="8 9">
    <name type="scientific">Cyberlindnera jadinii (strain ATCC 18201 / CBS 1600 / BCRC 20928 / JCM 3617 / NBRC 0987 / NRRL Y-1542)</name>
    <name type="common">Torula yeast</name>
    <name type="synonym">Candida utilis</name>
    <dbReference type="NCBI Taxonomy" id="983966"/>
    <lineage>
        <taxon>Eukaryota</taxon>
        <taxon>Fungi</taxon>
        <taxon>Dikarya</taxon>
        <taxon>Ascomycota</taxon>
        <taxon>Saccharomycotina</taxon>
        <taxon>Saccharomycetes</taxon>
        <taxon>Phaffomycetales</taxon>
        <taxon>Phaffomycetaceae</taxon>
        <taxon>Cyberlindnera</taxon>
    </lineage>
</organism>
<dbReference type="PROSITE" id="PS50082">
    <property type="entry name" value="WD_REPEATS_2"/>
    <property type="match status" value="2"/>
</dbReference>
<dbReference type="PANTHER" id="PTHR46170">
    <property type="entry name" value="GATOR COMPLEX PROTEIN WDR59"/>
    <property type="match status" value="1"/>
</dbReference>
<dbReference type="InterPro" id="IPR049566">
    <property type="entry name" value="WDR59_RTC1-like_RING_Znf"/>
</dbReference>
<keyword evidence="9" id="KW-1185">Reference proteome</keyword>
<feature type="domain" description="RWD" evidence="7">
    <location>
        <begin position="432"/>
        <end position="541"/>
    </location>
</feature>
<evidence type="ECO:0000313" key="8">
    <source>
        <dbReference type="EMBL" id="ODV73046.1"/>
    </source>
</evidence>
<dbReference type="RefSeq" id="XP_020070085.1">
    <property type="nucleotide sequence ID" value="XM_020212744.1"/>
</dbReference>
<accession>A0A1E4S0N4</accession>
<dbReference type="EMBL" id="KV453932">
    <property type="protein sequence ID" value="ODV73046.1"/>
    <property type="molecule type" value="Genomic_DNA"/>
</dbReference>
<evidence type="ECO:0000256" key="3">
    <source>
        <dbReference type="ARBA" id="ARBA00022574"/>
    </source>
</evidence>
<dbReference type="OrthoDB" id="311712at2759"/>
<protein>
    <submittedName>
        <fullName evidence="8">WD40 repeat-like protein</fullName>
    </submittedName>
</protein>
<keyword evidence="2" id="KW-0926">Vacuole</keyword>
<dbReference type="GO" id="GO:0035859">
    <property type="term" value="C:Seh1-associated complex"/>
    <property type="evidence" value="ECO:0007669"/>
    <property type="project" value="TreeGrafter"/>
</dbReference>